<gene>
    <name evidence="1" type="ORF">KBB96_14775</name>
</gene>
<protein>
    <submittedName>
        <fullName evidence="1">Uncharacterized protein</fullName>
    </submittedName>
</protein>
<name>A0A975G6A7_9BACT</name>
<accession>A0A975G6A7</accession>
<evidence type="ECO:0000313" key="2">
    <source>
        <dbReference type="Proteomes" id="UP000676169"/>
    </source>
</evidence>
<proteinExistence type="predicted"/>
<organism evidence="1 2">
    <name type="scientific">Luteolibacter ambystomatis</name>
    <dbReference type="NCBI Taxonomy" id="2824561"/>
    <lineage>
        <taxon>Bacteria</taxon>
        <taxon>Pseudomonadati</taxon>
        <taxon>Verrucomicrobiota</taxon>
        <taxon>Verrucomicrobiia</taxon>
        <taxon>Verrucomicrobiales</taxon>
        <taxon>Verrucomicrobiaceae</taxon>
        <taxon>Luteolibacter</taxon>
    </lineage>
</organism>
<dbReference type="Proteomes" id="UP000676169">
    <property type="component" value="Chromosome"/>
</dbReference>
<dbReference type="KEGG" id="lamb:KBB96_14775"/>
<dbReference type="RefSeq" id="WP_211630216.1">
    <property type="nucleotide sequence ID" value="NZ_CP073100.1"/>
</dbReference>
<reference evidence="1" key="1">
    <citation type="submission" date="2021-04" db="EMBL/GenBank/DDBJ databases">
        <title>Luteolibacter sp. 32A isolated from the skin of an Anderson's salamander (Ambystoma andersonii).</title>
        <authorList>
            <person name="Spergser J."/>
            <person name="Busse H.-J."/>
        </authorList>
    </citation>
    <scope>NUCLEOTIDE SEQUENCE</scope>
    <source>
        <strain evidence="1">32A</strain>
    </source>
</reference>
<evidence type="ECO:0000313" key="1">
    <source>
        <dbReference type="EMBL" id="QUE50127.1"/>
    </source>
</evidence>
<sequence length="70" mass="7995">MSVSNSKGLLTGATSQLQAQWLEVRASWRDRKAQEFEQDYLSDLESSVRATVKVIEDIERLLQQVHADCE</sequence>
<dbReference type="EMBL" id="CP073100">
    <property type="protein sequence ID" value="QUE50127.1"/>
    <property type="molecule type" value="Genomic_DNA"/>
</dbReference>
<dbReference type="AlphaFoldDB" id="A0A975G6A7"/>
<keyword evidence="2" id="KW-1185">Reference proteome</keyword>
<dbReference type="Gene3D" id="1.10.287.1060">
    <property type="entry name" value="ESAT-6-like"/>
    <property type="match status" value="1"/>
</dbReference>